<feature type="transmembrane region" description="Helical" evidence="11">
    <location>
        <begin position="222"/>
        <end position="240"/>
    </location>
</feature>
<comment type="caution">
    <text evidence="13">The sequence shown here is derived from an EMBL/GenBank/DDBJ whole genome shotgun (WGS) entry which is preliminary data.</text>
</comment>
<dbReference type="PANTHER" id="PTHR30012">
    <property type="entry name" value="GENERAL SECRETION PATHWAY PROTEIN"/>
    <property type="match status" value="1"/>
</dbReference>
<keyword evidence="3 9" id="KW-0813">Transport</keyword>
<dbReference type="GO" id="GO:0005886">
    <property type="term" value="C:plasma membrane"/>
    <property type="evidence" value="ECO:0007669"/>
    <property type="project" value="UniProtKB-SubCell"/>
</dbReference>
<evidence type="ECO:0000259" key="12">
    <source>
        <dbReference type="Pfam" id="PF00482"/>
    </source>
</evidence>
<comment type="subcellular location">
    <subcellularLocation>
        <location evidence="1 9">Cell inner membrane</location>
        <topology evidence="1 9">Multi-pass membrane protein</topology>
    </subcellularLocation>
</comment>
<keyword evidence="14" id="KW-1185">Reference proteome</keyword>
<dbReference type="GO" id="GO:0015628">
    <property type="term" value="P:protein secretion by the type II secretion system"/>
    <property type="evidence" value="ECO:0007669"/>
    <property type="project" value="TreeGrafter"/>
</dbReference>
<evidence type="ECO:0000313" key="14">
    <source>
        <dbReference type="Proteomes" id="UP001106592"/>
    </source>
</evidence>
<reference evidence="13" key="2">
    <citation type="journal article" date="2023" name="Plant Pathol.">
        <title>Dismantling and reorganizing Pseudomonas marginalis sensu#lato.</title>
        <authorList>
            <person name="Sawada H."/>
            <person name="Fujikawa T."/>
            <person name="Satou M."/>
        </authorList>
    </citation>
    <scope>NUCLEOTIDE SEQUENCE</scope>
    <source>
        <strain evidence="13">MAFF 301350</strain>
    </source>
</reference>
<dbReference type="Proteomes" id="UP001106592">
    <property type="component" value="Unassembled WGS sequence"/>
</dbReference>
<dbReference type="RefSeq" id="WP_217977957.1">
    <property type="nucleotide sequence ID" value="NZ_JAHTBI010000102.1"/>
</dbReference>
<feature type="coiled-coil region" evidence="10">
    <location>
        <begin position="143"/>
        <end position="170"/>
    </location>
</feature>
<protein>
    <submittedName>
        <fullName evidence="13">Type II secretion system F family protein</fullName>
    </submittedName>
</protein>
<dbReference type="AlphaFoldDB" id="A0A9Q3AH39"/>
<evidence type="ECO:0000256" key="1">
    <source>
        <dbReference type="ARBA" id="ARBA00004429"/>
    </source>
</evidence>
<keyword evidence="5" id="KW-0997">Cell inner membrane</keyword>
<evidence type="ECO:0000256" key="6">
    <source>
        <dbReference type="ARBA" id="ARBA00022692"/>
    </source>
</evidence>
<dbReference type="PROSITE" id="PS00874">
    <property type="entry name" value="T2SP_F"/>
    <property type="match status" value="1"/>
</dbReference>
<dbReference type="InterPro" id="IPR018076">
    <property type="entry name" value="T2SS_GspF_dom"/>
</dbReference>
<keyword evidence="8 11" id="KW-0472">Membrane</keyword>
<name>A0A9Q3AH39_9PSED</name>
<keyword evidence="7 11" id="KW-1133">Transmembrane helix</keyword>
<evidence type="ECO:0000256" key="7">
    <source>
        <dbReference type="ARBA" id="ARBA00022989"/>
    </source>
</evidence>
<keyword evidence="10" id="KW-0175">Coiled coil</keyword>
<accession>A0A9Q3AH39</accession>
<evidence type="ECO:0000256" key="9">
    <source>
        <dbReference type="RuleBase" id="RU003923"/>
    </source>
</evidence>
<evidence type="ECO:0000256" key="3">
    <source>
        <dbReference type="ARBA" id="ARBA00022448"/>
    </source>
</evidence>
<dbReference type="PANTHER" id="PTHR30012:SF7">
    <property type="entry name" value="PROTEIN TRANSPORT PROTEIN HOFC HOMOLOG"/>
    <property type="match status" value="1"/>
</dbReference>
<dbReference type="InterPro" id="IPR003004">
    <property type="entry name" value="GspF/PilC"/>
</dbReference>
<evidence type="ECO:0000256" key="4">
    <source>
        <dbReference type="ARBA" id="ARBA00022475"/>
    </source>
</evidence>
<proteinExistence type="inferred from homology"/>
<keyword evidence="6 9" id="KW-0812">Transmembrane</keyword>
<sequence>MRLKTRNYAWQGIDRSGTPISGHCSGQSPALIKALLRNRGIRPTQVNPAHTLTLRLPATLGTQELAQFSRQLATLFKAGIPLLQGLDIIVEGCKHPHLRSLIVTLKADIAAGCGMADALRKHPRHFDPLYCNLVAVGEQSGRLDSLLDQLATLQEKRQALRARLKKAMIYPALVLLVGLSVACLLLLKVVPQFQVMFAGFGAQLPGFTLAVIQLADWLGQHLLLVFAGAVGLGFGVQRLYQRQPAVRLWALRMGLKLPIAGPLLEHAALARFSRTLATSFSAGVPLTEALGPVAAACGNALYEQAALRLRQDIGSGLSLSSAMRSNPLFPTLCVQMCAIGETSGTLDDMLDRIASHHETAIDHLLDALASLLEPVIVLILGLVVGSLVIAMYLPIFQLGDVI</sequence>
<dbReference type="InterPro" id="IPR001992">
    <property type="entry name" value="T2SS_GspF/T4SS_PilC_CS"/>
</dbReference>
<evidence type="ECO:0000256" key="11">
    <source>
        <dbReference type="SAM" id="Phobius"/>
    </source>
</evidence>
<evidence type="ECO:0000256" key="10">
    <source>
        <dbReference type="SAM" id="Coils"/>
    </source>
</evidence>
<evidence type="ECO:0000256" key="8">
    <source>
        <dbReference type="ARBA" id="ARBA00023136"/>
    </source>
</evidence>
<evidence type="ECO:0000313" key="13">
    <source>
        <dbReference type="EMBL" id="MBV6289940.1"/>
    </source>
</evidence>
<dbReference type="Pfam" id="PF00482">
    <property type="entry name" value="T2SSF"/>
    <property type="match status" value="2"/>
</dbReference>
<keyword evidence="4" id="KW-1003">Cell membrane</keyword>
<feature type="transmembrane region" description="Helical" evidence="11">
    <location>
        <begin position="167"/>
        <end position="187"/>
    </location>
</feature>
<dbReference type="FunFam" id="1.20.81.30:FF:000001">
    <property type="entry name" value="Type II secretion system protein F"/>
    <property type="match status" value="2"/>
</dbReference>
<feature type="domain" description="Type II secretion system protein GspF" evidence="12">
    <location>
        <begin position="272"/>
        <end position="394"/>
    </location>
</feature>
<comment type="similarity">
    <text evidence="2 9">Belongs to the GSP F family.</text>
</comment>
<reference evidence="13" key="1">
    <citation type="journal article" date="2022" name="Int. J. Syst. Evol. Microbiol.">
        <title>Pseudomonas aegrilactucae sp. nov. and Pseudomonas morbosilactucae sp. nov., pathogens causing bacterial rot of lettuce in Japan.</title>
        <authorList>
            <person name="Sawada H."/>
            <person name="Fujikawa T."/>
            <person name="Satou M."/>
        </authorList>
    </citation>
    <scope>NUCLEOTIDE SEQUENCE</scope>
    <source>
        <strain evidence="13">MAFF 301350</strain>
    </source>
</reference>
<organism evidence="13 14">
    <name type="scientific">Pseudomonas aegrilactucae</name>
    <dbReference type="NCBI Taxonomy" id="2854028"/>
    <lineage>
        <taxon>Bacteria</taxon>
        <taxon>Pseudomonadati</taxon>
        <taxon>Pseudomonadota</taxon>
        <taxon>Gammaproteobacteria</taxon>
        <taxon>Pseudomonadales</taxon>
        <taxon>Pseudomonadaceae</taxon>
        <taxon>Pseudomonas</taxon>
    </lineage>
</organism>
<feature type="transmembrane region" description="Helical" evidence="11">
    <location>
        <begin position="375"/>
        <end position="396"/>
    </location>
</feature>
<gene>
    <name evidence="13" type="ORF">KUO17_23410</name>
</gene>
<feature type="domain" description="Type II secretion system protein GspF" evidence="12">
    <location>
        <begin position="68"/>
        <end position="191"/>
    </location>
</feature>
<evidence type="ECO:0000256" key="2">
    <source>
        <dbReference type="ARBA" id="ARBA00005745"/>
    </source>
</evidence>
<evidence type="ECO:0000256" key="5">
    <source>
        <dbReference type="ARBA" id="ARBA00022519"/>
    </source>
</evidence>
<dbReference type="EMBL" id="JAHTBI010000102">
    <property type="protein sequence ID" value="MBV6289940.1"/>
    <property type="molecule type" value="Genomic_DNA"/>
</dbReference>